<dbReference type="PANTHER" id="PTHR46696:SF1">
    <property type="entry name" value="CYTOCHROME P450 YJIB-RELATED"/>
    <property type="match status" value="1"/>
</dbReference>
<keyword evidence="2 7" id="KW-0349">Heme</keyword>
<dbReference type="Pfam" id="PF00067">
    <property type="entry name" value="p450"/>
    <property type="match status" value="1"/>
</dbReference>
<evidence type="ECO:0000256" key="6">
    <source>
        <dbReference type="ARBA" id="ARBA00023033"/>
    </source>
</evidence>
<keyword evidence="5 7" id="KW-0408">Iron</keyword>
<dbReference type="PROSITE" id="PS00086">
    <property type="entry name" value="CYTOCHROME_P450"/>
    <property type="match status" value="1"/>
</dbReference>
<dbReference type="GO" id="GO:0020037">
    <property type="term" value="F:heme binding"/>
    <property type="evidence" value="ECO:0007669"/>
    <property type="project" value="InterPro"/>
</dbReference>
<sequence>MATVASGGGVGALPATAPKGDEPGATAGGRVLVILNPGAGSERLEDELTGRGRRVRVAGVPAGDLAACVGGITDFLAAPDSPDRAVLLGYGAAGPAAIEVADRHPERVAAVVVVGPPGGGGLALGDSAPELLCPVLVLSAADPEAAVPVLVPFLDDLDRQAGEAGAHAQVPARLPALTPAIFNDPGALRQWRELGPVHRVNTADVATSWVLTGHEATTTALAGPGLAGEVEITAGFRLQSADPALAHRGELDLITIEGREHARLRRLIERHLTPERVEALRPRIQRETDALLDAVPSREVIDLLQRFAYPLPVAVLCELFGVPERDRGYIHEWILERLVSPPPKAHGDIDDYLRVLIADRRARPSDDLLGWVVEAEGDGLSEEDLVSAARFLMVNGHRAPTTVLASGVAALLRREQWKRLADDPTLTVTAVEELLRLVTPFPVGIPRHVAAPIDVKGTPIPEGSLLTASLVAANRDPSFFADPDLLDIRRTSNPHLAFGHGHHHCLGAELARAQLQIAIGTLARRFPDMELARDSQSLHYRQSSVRYLLGLPIVLEPDRSVPGGRRPPDGA</sequence>
<evidence type="ECO:0000256" key="3">
    <source>
        <dbReference type="ARBA" id="ARBA00022723"/>
    </source>
</evidence>
<dbReference type="GO" id="GO:0005506">
    <property type="term" value="F:iron ion binding"/>
    <property type="evidence" value="ECO:0007669"/>
    <property type="project" value="InterPro"/>
</dbReference>
<dbReference type="PRINTS" id="PR00359">
    <property type="entry name" value="BP450"/>
</dbReference>
<dbReference type="PANTHER" id="PTHR46696">
    <property type="entry name" value="P450, PUTATIVE (EUROFUNG)-RELATED"/>
    <property type="match status" value="1"/>
</dbReference>
<organism evidence="9 10">
    <name type="scientific">Streptosporangium roseum (strain ATCC 12428 / DSM 43021 / JCM 3005 / KCTC 9067 / NCIMB 10171 / NRRL 2505 / NI 9100)</name>
    <dbReference type="NCBI Taxonomy" id="479432"/>
    <lineage>
        <taxon>Bacteria</taxon>
        <taxon>Bacillati</taxon>
        <taxon>Actinomycetota</taxon>
        <taxon>Actinomycetes</taxon>
        <taxon>Streptosporangiales</taxon>
        <taxon>Streptosporangiaceae</taxon>
        <taxon>Streptosporangium</taxon>
    </lineage>
</organism>
<name>D2BE79_STRRD</name>
<dbReference type="eggNOG" id="COG2124">
    <property type="taxonomic scope" value="Bacteria"/>
</dbReference>
<accession>D2BE79</accession>
<dbReference type="GO" id="GO:0016705">
    <property type="term" value="F:oxidoreductase activity, acting on paired donors, with incorporation or reduction of molecular oxygen"/>
    <property type="evidence" value="ECO:0007669"/>
    <property type="project" value="InterPro"/>
</dbReference>
<evidence type="ECO:0000256" key="4">
    <source>
        <dbReference type="ARBA" id="ARBA00023002"/>
    </source>
</evidence>
<dbReference type="OrthoDB" id="3511839at2"/>
<comment type="similarity">
    <text evidence="1 7">Belongs to the cytochrome P450 family.</text>
</comment>
<dbReference type="InterPro" id="IPR001128">
    <property type="entry name" value="Cyt_P450"/>
</dbReference>
<protein>
    <submittedName>
        <fullName evidence="9">Cytochrome P450-like protein</fullName>
    </submittedName>
</protein>
<dbReference type="InterPro" id="IPR017972">
    <property type="entry name" value="Cyt_P450_CS"/>
</dbReference>
<feature type="region of interest" description="Disordered" evidence="8">
    <location>
        <begin position="1"/>
        <end position="26"/>
    </location>
</feature>
<evidence type="ECO:0000256" key="8">
    <source>
        <dbReference type="SAM" id="MobiDB-lite"/>
    </source>
</evidence>
<dbReference type="Gene3D" id="1.10.630.10">
    <property type="entry name" value="Cytochrome P450"/>
    <property type="match status" value="1"/>
</dbReference>
<keyword evidence="3 7" id="KW-0479">Metal-binding</keyword>
<dbReference type="KEGG" id="sro:Sros_7442"/>
<gene>
    <name evidence="9" type="ordered locus">Sros_7442</name>
</gene>
<evidence type="ECO:0000313" key="9">
    <source>
        <dbReference type="EMBL" id="ACZ90125.1"/>
    </source>
</evidence>
<dbReference type="RefSeq" id="WP_012893855.1">
    <property type="nucleotide sequence ID" value="NC_013595.1"/>
</dbReference>
<dbReference type="InterPro" id="IPR002397">
    <property type="entry name" value="Cyt_P450_B"/>
</dbReference>
<reference evidence="9 10" key="1">
    <citation type="journal article" date="2010" name="Stand. Genomic Sci.">
        <title>Complete genome sequence of Streptosporangium roseum type strain (NI 9100).</title>
        <authorList>
            <person name="Nolan M."/>
            <person name="Sikorski J."/>
            <person name="Jando M."/>
            <person name="Lucas S."/>
            <person name="Lapidus A."/>
            <person name="Glavina Del Rio T."/>
            <person name="Chen F."/>
            <person name="Tice H."/>
            <person name="Pitluck S."/>
            <person name="Cheng J.F."/>
            <person name="Chertkov O."/>
            <person name="Sims D."/>
            <person name="Meincke L."/>
            <person name="Brettin T."/>
            <person name="Han C."/>
            <person name="Detter J.C."/>
            <person name="Bruce D."/>
            <person name="Goodwin L."/>
            <person name="Land M."/>
            <person name="Hauser L."/>
            <person name="Chang Y.J."/>
            <person name="Jeffries C.D."/>
            <person name="Ivanova N."/>
            <person name="Mavromatis K."/>
            <person name="Mikhailova N."/>
            <person name="Chen A."/>
            <person name="Palaniappan K."/>
            <person name="Chain P."/>
            <person name="Rohde M."/>
            <person name="Goker M."/>
            <person name="Bristow J."/>
            <person name="Eisen J.A."/>
            <person name="Markowitz V."/>
            <person name="Hugenholtz P."/>
            <person name="Kyrpides N.C."/>
            <person name="Klenk H.P."/>
        </authorList>
    </citation>
    <scope>NUCLEOTIDE SEQUENCE [LARGE SCALE GENOMIC DNA]</scope>
    <source>
        <strain evidence="10">ATCC 12428 / DSM 43021 / JCM 3005 / NI 9100</strain>
    </source>
</reference>
<dbReference type="AlphaFoldDB" id="D2BE79"/>
<dbReference type="EMBL" id="CP001814">
    <property type="protein sequence ID" value="ACZ90125.1"/>
    <property type="molecule type" value="Genomic_DNA"/>
</dbReference>
<dbReference type="SUPFAM" id="SSF48264">
    <property type="entry name" value="Cytochrome P450"/>
    <property type="match status" value="1"/>
</dbReference>
<dbReference type="HOGENOM" id="CLU_033716_1_0_11"/>
<dbReference type="GO" id="GO:0004497">
    <property type="term" value="F:monooxygenase activity"/>
    <property type="evidence" value="ECO:0007669"/>
    <property type="project" value="UniProtKB-KW"/>
</dbReference>
<dbReference type="FunFam" id="1.10.630.10:FF:000018">
    <property type="entry name" value="Cytochrome P450 monooxygenase"/>
    <property type="match status" value="1"/>
</dbReference>
<keyword evidence="4 7" id="KW-0560">Oxidoreductase</keyword>
<keyword evidence="10" id="KW-1185">Reference proteome</keyword>
<evidence type="ECO:0000256" key="1">
    <source>
        <dbReference type="ARBA" id="ARBA00010617"/>
    </source>
</evidence>
<evidence type="ECO:0000313" key="10">
    <source>
        <dbReference type="Proteomes" id="UP000002029"/>
    </source>
</evidence>
<dbReference type="Gene3D" id="3.40.50.1820">
    <property type="entry name" value="alpha/beta hydrolase"/>
    <property type="match status" value="1"/>
</dbReference>
<dbReference type="InterPro" id="IPR029058">
    <property type="entry name" value="AB_hydrolase_fold"/>
</dbReference>
<dbReference type="SUPFAM" id="SSF53474">
    <property type="entry name" value="alpha/beta-Hydrolases"/>
    <property type="match status" value="1"/>
</dbReference>
<dbReference type="CDD" id="cd11029">
    <property type="entry name" value="CYP107-like"/>
    <property type="match status" value="1"/>
</dbReference>
<feature type="compositionally biased region" description="Gly residues" evidence="8">
    <location>
        <begin position="1"/>
        <end position="11"/>
    </location>
</feature>
<dbReference type="STRING" id="479432.Sros_7442"/>
<dbReference type="InterPro" id="IPR036396">
    <property type="entry name" value="Cyt_P450_sf"/>
</dbReference>
<evidence type="ECO:0000256" key="7">
    <source>
        <dbReference type="RuleBase" id="RU000461"/>
    </source>
</evidence>
<evidence type="ECO:0000256" key="2">
    <source>
        <dbReference type="ARBA" id="ARBA00022617"/>
    </source>
</evidence>
<keyword evidence="6 7" id="KW-0503">Monooxygenase</keyword>
<proteinExistence type="inferred from homology"/>
<evidence type="ECO:0000256" key="5">
    <source>
        <dbReference type="ARBA" id="ARBA00023004"/>
    </source>
</evidence>
<dbReference type="Proteomes" id="UP000002029">
    <property type="component" value="Chromosome"/>
</dbReference>